<dbReference type="InterPro" id="IPR047952">
    <property type="entry name" value="Transpos_IS4"/>
</dbReference>
<dbReference type="KEGG" id="mpad:KEF85_05195"/>
<keyword evidence="2" id="KW-0815">Transposition</keyword>
<dbReference type="GO" id="GO:0004803">
    <property type="term" value="F:transposase activity"/>
    <property type="evidence" value="ECO:0007669"/>
    <property type="project" value="InterPro"/>
</dbReference>
<reference evidence="6" key="1">
    <citation type="submission" date="2021-04" db="EMBL/GenBank/DDBJ databases">
        <title>Draft genome sequence data of methanotrophic Methylovulum sp. strain S1L and Methylomonas sp. strain S2AM isolated from boreal lake water columns.</title>
        <authorList>
            <person name="Rissanen A.J."/>
            <person name="Mangayil R."/>
            <person name="Svenning M.M."/>
            <person name="Khanongnuch R."/>
        </authorList>
    </citation>
    <scope>NUCLEOTIDE SEQUENCE</scope>
    <source>
        <strain evidence="6">S2AM</strain>
    </source>
</reference>
<dbReference type="RefSeq" id="WP_215585005.1">
    <property type="nucleotide sequence ID" value="NZ_CP073754.1"/>
</dbReference>
<evidence type="ECO:0000313" key="8">
    <source>
        <dbReference type="EMBL" id="QWF72498.1"/>
    </source>
</evidence>
<evidence type="ECO:0000256" key="1">
    <source>
        <dbReference type="ARBA" id="ARBA00010075"/>
    </source>
</evidence>
<dbReference type="GO" id="GO:0003677">
    <property type="term" value="F:DNA binding"/>
    <property type="evidence" value="ECO:0007669"/>
    <property type="project" value="UniProtKB-KW"/>
</dbReference>
<name>A0A975RBJ7_9GAMM</name>
<dbReference type="Pfam" id="PF01609">
    <property type="entry name" value="DDE_Tnp_1"/>
    <property type="match status" value="1"/>
</dbReference>
<evidence type="ECO:0000259" key="5">
    <source>
        <dbReference type="Pfam" id="PF01609"/>
    </source>
</evidence>
<comment type="similarity">
    <text evidence="1">Belongs to the transposase 11 family.</text>
</comment>
<dbReference type="KEGG" id="mpad:KEF85_05365"/>
<dbReference type="EMBL" id="CP073754">
    <property type="protein sequence ID" value="QWF72483.1"/>
    <property type="molecule type" value="Genomic_DNA"/>
</dbReference>
<dbReference type="InterPro" id="IPR012337">
    <property type="entry name" value="RNaseH-like_sf"/>
</dbReference>
<keyword evidence="3" id="KW-0238">DNA-binding</keyword>
<dbReference type="SUPFAM" id="SSF53098">
    <property type="entry name" value="Ribonuclease H-like"/>
    <property type="match status" value="1"/>
</dbReference>
<proteinExistence type="inferred from homology"/>
<keyword evidence="9" id="KW-1185">Reference proteome</keyword>
<organism evidence="6 9">
    <name type="scientific">Methylomonas paludis</name>
    <dbReference type="NCBI Taxonomy" id="1173101"/>
    <lineage>
        <taxon>Bacteria</taxon>
        <taxon>Pseudomonadati</taxon>
        <taxon>Pseudomonadota</taxon>
        <taxon>Gammaproteobacteria</taxon>
        <taxon>Methylococcales</taxon>
        <taxon>Methylococcaceae</taxon>
        <taxon>Methylomonas</taxon>
    </lineage>
</organism>
<keyword evidence="4" id="KW-0233">DNA recombination</keyword>
<dbReference type="EMBL" id="CP073754">
    <property type="protein sequence ID" value="QWF72493.1"/>
    <property type="molecule type" value="Genomic_DNA"/>
</dbReference>
<evidence type="ECO:0000256" key="4">
    <source>
        <dbReference type="ARBA" id="ARBA00023172"/>
    </source>
</evidence>
<accession>A0A975RBJ7</accession>
<evidence type="ECO:0000313" key="9">
    <source>
        <dbReference type="Proteomes" id="UP000676649"/>
    </source>
</evidence>
<dbReference type="PANTHER" id="PTHR33258:SF1">
    <property type="entry name" value="TRANSPOSASE INSL FOR INSERTION SEQUENCE ELEMENT IS186A-RELATED"/>
    <property type="match status" value="1"/>
</dbReference>
<evidence type="ECO:0000313" key="6">
    <source>
        <dbReference type="EMBL" id="QWF72483.1"/>
    </source>
</evidence>
<protein>
    <submittedName>
        <fullName evidence="6">IS4 family transposase</fullName>
    </submittedName>
</protein>
<feature type="domain" description="Transposase IS4-like" evidence="5">
    <location>
        <begin position="117"/>
        <end position="363"/>
    </location>
</feature>
<sequence length="442" mass="50024">MRNGNFFRLAQTLQFVLTTKSNELAKEGFIKRQRKITGSNFVKTLIFGWMQYFTPSVEGLARAGYTHGLKISAQGLDKRFTQEACELMKRVLETALAQVVTASVQVDAGILKPFPAIYLADCSTVALPTELETIWPGVGGSENASKAAIKVDTNLEIKTGQIHFNLLPGRHSDSRSPVAESVYEKGSLRIQDLGYFNLGRMKQQAERGEYWISRLQPGTQVFSMAGDPINLSSHCLNLLKQGLMRNEIAVKVGVKEQLTVRMLFWKLPAEEAGRRRAKMLNNGRKHSRMPSEANLAGCDWNILITNVEPEKLNHEDCFVMYGVRWQIELIFKLWKSHSGLGHSRSEKPERILCEIYAKLLAIIFQHWIVLTGLWQKPDRSLVKGNQMIKEQSSGLAKCMNDLETLANFLKELADRFDHGCSMNKRKKTLNTCQRIELRCAYA</sequence>
<dbReference type="AlphaFoldDB" id="A0A975RBJ7"/>
<dbReference type="GO" id="GO:0006313">
    <property type="term" value="P:DNA transposition"/>
    <property type="evidence" value="ECO:0007669"/>
    <property type="project" value="InterPro"/>
</dbReference>
<dbReference type="NCBIfam" id="NF033592">
    <property type="entry name" value="transpos_IS4_1"/>
    <property type="match status" value="1"/>
</dbReference>
<dbReference type="KEGG" id="mpad:KEF85_04470"/>
<dbReference type="EMBL" id="CP073754">
    <property type="protein sequence ID" value="QWF72498.1"/>
    <property type="molecule type" value="Genomic_DNA"/>
</dbReference>
<evidence type="ECO:0000256" key="2">
    <source>
        <dbReference type="ARBA" id="ARBA00022578"/>
    </source>
</evidence>
<gene>
    <name evidence="6" type="ORF">KEF85_04470</name>
    <name evidence="7" type="ORF">KEF85_05195</name>
    <name evidence="8" type="ORF">KEF85_05365</name>
</gene>
<evidence type="ECO:0000256" key="3">
    <source>
        <dbReference type="ARBA" id="ARBA00023125"/>
    </source>
</evidence>
<evidence type="ECO:0000313" key="7">
    <source>
        <dbReference type="EMBL" id="QWF72493.1"/>
    </source>
</evidence>
<dbReference type="Proteomes" id="UP000676649">
    <property type="component" value="Chromosome"/>
</dbReference>
<dbReference type="PANTHER" id="PTHR33258">
    <property type="entry name" value="TRANSPOSASE INSL FOR INSERTION SEQUENCE ELEMENT IS186A-RELATED"/>
    <property type="match status" value="1"/>
</dbReference>
<dbReference type="InterPro" id="IPR002559">
    <property type="entry name" value="Transposase_11"/>
</dbReference>